<evidence type="ECO:0000313" key="4">
    <source>
        <dbReference type="Proteomes" id="UP000030765"/>
    </source>
</evidence>
<evidence type="ECO:0000256" key="1">
    <source>
        <dbReference type="SAM" id="MobiDB-lite"/>
    </source>
</evidence>
<proteinExistence type="predicted"/>
<reference evidence="3" key="2">
    <citation type="submission" date="2020-05" db="UniProtKB">
        <authorList>
            <consortium name="EnsemblMetazoa"/>
        </authorList>
    </citation>
    <scope>IDENTIFICATION</scope>
</reference>
<feature type="region of interest" description="Disordered" evidence="1">
    <location>
        <begin position="1"/>
        <end position="43"/>
    </location>
</feature>
<feature type="compositionally biased region" description="Polar residues" evidence="1">
    <location>
        <begin position="12"/>
        <end position="24"/>
    </location>
</feature>
<gene>
    <name evidence="2" type="ORF">ZHAS_00016563</name>
</gene>
<name>A0A084WDZ2_ANOSI</name>
<dbReference type="VEuPathDB" id="VectorBase:ASIC016563"/>
<feature type="compositionally biased region" description="Basic and acidic residues" evidence="1">
    <location>
        <begin position="1"/>
        <end position="10"/>
    </location>
</feature>
<dbReference type="Proteomes" id="UP000030765">
    <property type="component" value="Unassembled WGS sequence"/>
</dbReference>
<keyword evidence="4" id="KW-1185">Reference proteome</keyword>
<sequence length="75" mass="7947">MDHLWTDRSANDPITSINTGTKWTSAPAATKEEEEEDTPATLSATVREEESIVLVTVDGLNCANGPGSQCSCSCC</sequence>
<protein>
    <submittedName>
        <fullName evidence="2 3">Uncharacterized protein</fullName>
    </submittedName>
</protein>
<dbReference type="VEuPathDB" id="VectorBase:ASIS016559"/>
<accession>A0A084WDZ2</accession>
<dbReference type="EMBL" id="ATLV01023087">
    <property type="status" value="NOT_ANNOTATED_CDS"/>
    <property type="molecule type" value="Genomic_DNA"/>
</dbReference>
<dbReference type="EnsemblMetazoa" id="ASIC016563-RA">
    <property type="protein sequence ID" value="ASIC016563-PA"/>
    <property type="gene ID" value="ASIC016563"/>
</dbReference>
<dbReference type="AlphaFoldDB" id="A0A084WDZ2"/>
<evidence type="ECO:0000313" key="3">
    <source>
        <dbReference type="EnsemblMetazoa" id="ASIC016563-PA"/>
    </source>
</evidence>
<evidence type="ECO:0000313" key="2">
    <source>
        <dbReference type="EMBL" id="KFB48436.1"/>
    </source>
</evidence>
<organism evidence="3 4">
    <name type="scientific">Anopheles sinensis</name>
    <name type="common">Mosquito</name>
    <dbReference type="NCBI Taxonomy" id="74873"/>
    <lineage>
        <taxon>Eukaryota</taxon>
        <taxon>Metazoa</taxon>
        <taxon>Ecdysozoa</taxon>
        <taxon>Arthropoda</taxon>
        <taxon>Hexapoda</taxon>
        <taxon>Insecta</taxon>
        <taxon>Pterygota</taxon>
        <taxon>Neoptera</taxon>
        <taxon>Endopterygota</taxon>
        <taxon>Diptera</taxon>
        <taxon>Nematocera</taxon>
        <taxon>Culicoidea</taxon>
        <taxon>Culicidae</taxon>
        <taxon>Anophelinae</taxon>
        <taxon>Anopheles</taxon>
    </lineage>
</organism>
<reference evidence="2 4" key="1">
    <citation type="journal article" date="2014" name="BMC Genomics">
        <title>Genome sequence of Anopheles sinensis provides insight into genetics basis of mosquito competence for malaria parasites.</title>
        <authorList>
            <person name="Zhou D."/>
            <person name="Zhang D."/>
            <person name="Ding G."/>
            <person name="Shi L."/>
            <person name="Hou Q."/>
            <person name="Ye Y."/>
            <person name="Xu Y."/>
            <person name="Zhou H."/>
            <person name="Xiong C."/>
            <person name="Li S."/>
            <person name="Yu J."/>
            <person name="Hong S."/>
            <person name="Yu X."/>
            <person name="Zou P."/>
            <person name="Chen C."/>
            <person name="Chang X."/>
            <person name="Wang W."/>
            <person name="Lv Y."/>
            <person name="Sun Y."/>
            <person name="Ma L."/>
            <person name="Shen B."/>
            <person name="Zhu C."/>
        </authorList>
    </citation>
    <scope>NUCLEOTIDE SEQUENCE [LARGE SCALE GENOMIC DNA]</scope>
</reference>
<dbReference type="EMBL" id="KE525340">
    <property type="protein sequence ID" value="KFB48436.1"/>
    <property type="molecule type" value="Genomic_DNA"/>
</dbReference>